<keyword evidence="2 4" id="KW-0863">Zinc-finger</keyword>
<feature type="compositionally biased region" description="Polar residues" evidence="5">
    <location>
        <begin position="126"/>
        <end position="153"/>
    </location>
</feature>
<feature type="compositionally biased region" description="Polar residues" evidence="5">
    <location>
        <begin position="2362"/>
        <end position="2392"/>
    </location>
</feature>
<feature type="region of interest" description="Disordered" evidence="5">
    <location>
        <begin position="1185"/>
        <end position="1438"/>
    </location>
</feature>
<feature type="compositionally biased region" description="Pro residues" evidence="5">
    <location>
        <begin position="866"/>
        <end position="884"/>
    </location>
</feature>
<dbReference type="GeneID" id="106749063"/>
<feature type="compositionally biased region" description="Polar residues" evidence="5">
    <location>
        <begin position="2198"/>
        <end position="2210"/>
    </location>
</feature>
<feature type="compositionally biased region" description="Basic residues" evidence="5">
    <location>
        <begin position="440"/>
        <end position="464"/>
    </location>
</feature>
<feature type="region of interest" description="Disordered" evidence="5">
    <location>
        <begin position="731"/>
        <end position="1051"/>
    </location>
</feature>
<feature type="compositionally biased region" description="Polar residues" evidence="5">
    <location>
        <begin position="2441"/>
        <end position="2450"/>
    </location>
</feature>
<proteinExistence type="predicted"/>
<feature type="compositionally biased region" description="Basic residues" evidence="5">
    <location>
        <begin position="1920"/>
        <end position="1932"/>
    </location>
</feature>
<dbReference type="OrthoDB" id="1935339at2759"/>
<dbReference type="RefSeq" id="XP_014483609.1">
    <property type="nucleotide sequence ID" value="XM_014628123.1"/>
</dbReference>
<feature type="compositionally biased region" description="Polar residues" evidence="5">
    <location>
        <begin position="2403"/>
        <end position="2416"/>
    </location>
</feature>
<feature type="compositionally biased region" description="Basic and acidic residues" evidence="5">
    <location>
        <begin position="937"/>
        <end position="949"/>
    </location>
</feature>
<feature type="compositionally biased region" description="Basic and acidic residues" evidence="5">
    <location>
        <begin position="2158"/>
        <end position="2169"/>
    </location>
</feature>
<dbReference type="InterPro" id="IPR011011">
    <property type="entry name" value="Znf_FYVE_PHD"/>
</dbReference>
<protein>
    <submittedName>
        <fullName evidence="9">Uncharacterized protein LOC106749063</fullName>
    </submittedName>
</protein>
<dbReference type="Pfam" id="PF13639">
    <property type="entry name" value="zf-RING_2"/>
    <property type="match status" value="1"/>
</dbReference>
<dbReference type="InterPro" id="IPR017907">
    <property type="entry name" value="Znf_RING_CS"/>
</dbReference>
<feature type="compositionally biased region" description="Basic and acidic residues" evidence="5">
    <location>
        <begin position="1570"/>
        <end position="1584"/>
    </location>
</feature>
<dbReference type="SUPFAM" id="SSF57850">
    <property type="entry name" value="RING/U-box"/>
    <property type="match status" value="1"/>
</dbReference>
<feature type="compositionally biased region" description="Basic residues" evidence="5">
    <location>
        <begin position="2475"/>
        <end position="2490"/>
    </location>
</feature>
<feature type="compositionally biased region" description="Polar residues" evidence="5">
    <location>
        <begin position="1864"/>
        <end position="1881"/>
    </location>
</feature>
<dbReference type="CDD" id="cd15536">
    <property type="entry name" value="PHD_PHRF1"/>
    <property type="match status" value="1"/>
</dbReference>
<feature type="compositionally biased region" description="Basic residues" evidence="5">
    <location>
        <begin position="2009"/>
        <end position="2034"/>
    </location>
</feature>
<feature type="compositionally biased region" description="Basic and acidic residues" evidence="5">
    <location>
        <begin position="1221"/>
        <end position="1232"/>
    </location>
</feature>
<feature type="region of interest" description="Disordered" evidence="5">
    <location>
        <begin position="2326"/>
        <end position="2453"/>
    </location>
</feature>
<dbReference type="InterPro" id="IPR013083">
    <property type="entry name" value="Znf_RING/FYVE/PHD"/>
</dbReference>
<feature type="domain" description="RING-type" evidence="7">
    <location>
        <begin position="201"/>
        <end position="242"/>
    </location>
</feature>
<keyword evidence="8" id="KW-1185">Reference proteome</keyword>
<feature type="compositionally biased region" description="Basic and acidic residues" evidence="5">
    <location>
        <begin position="1375"/>
        <end position="1399"/>
    </location>
</feature>
<organism evidence="8 9">
    <name type="scientific">Dinoponera quadriceps</name>
    <name type="common">South American ant</name>
    <dbReference type="NCBI Taxonomy" id="609295"/>
    <lineage>
        <taxon>Eukaryota</taxon>
        <taxon>Metazoa</taxon>
        <taxon>Ecdysozoa</taxon>
        <taxon>Arthropoda</taxon>
        <taxon>Hexapoda</taxon>
        <taxon>Insecta</taxon>
        <taxon>Pterygota</taxon>
        <taxon>Neoptera</taxon>
        <taxon>Endopterygota</taxon>
        <taxon>Hymenoptera</taxon>
        <taxon>Apocrita</taxon>
        <taxon>Aculeata</taxon>
        <taxon>Formicoidea</taxon>
        <taxon>Formicidae</taxon>
        <taxon>Ponerinae</taxon>
        <taxon>Ponerini</taxon>
        <taxon>Dinoponera</taxon>
    </lineage>
</organism>
<feature type="region of interest" description="Disordered" evidence="5">
    <location>
        <begin position="1"/>
        <end position="27"/>
    </location>
</feature>
<feature type="region of interest" description="Disordered" evidence="5">
    <location>
        <begin position="358"/>
        <end position="473"/>
    </location>
</feature>
<feature type="compositionally biased region" description="Polar residues" evidence="5">
    <location>
        <begin position="2115"/>
        <end position="2125"/>
    </location>
</feature>
<dbReference type="InterPro" id="IPR001841">
    <property type="entry name" value="Znf_RING"/>
</dbReference>
<dbReference type="CTD" id="57661"/>
<feature type="compositionally biased region" description="Polar residues" evidence="5">
    <location>
        <begin position="2078"/>
        <end position="2093"/>
    </location>
</feature>
<feature type="compositionally biased region" description="Gly residues" evidence="5">
    <location>
        <begin position="738"/>
        <end position="747"/>
    </location>
</feature>
<feature type="compositionally biased region" description="Pro residues" evidence="5">
    <location>
        <begin position="1103"/>
        <end position="1112"/>
    </location>
</feature>
<dbReference type="PROSITE" id="PS50016">
    <property type="entry name" value="ZF_PHD_2"/>
    <property type="match status" value="1"/>
</dbReference>
<gene>
    <name evidence="9" type="primary">LOC106749063</name>
</gene>
<feature type="compositionally biased region" description="Polar residues" evidence="5">
    <location>
        <begin position="91"/>
        <end position="104"/>
    </location>
</feature>
<feature type="compositionally biased region" description="Polar residues" evidence="5">
    <location>
        <begin position="394"/>
        <end position="427"/>
    </location>
</feature>
<feature type="compositionally biased region" description="Polar residues" evidence="5">
    <location>
        <begin position="2276"/>
        <end position="2303"/>
    </location>
</feature>
<feature type="region of interest" description="Disordered" evidence="5">
    <location>
        <begin position="1464"/>
        <end position="1961"/>
    </location>
</feature>
<evidence type="ECO:0000256" key="4">
    <source>
        <dbReference type="PROSITE-ProRule" id="PRU00175"/>
    </source>
</evidence>
<dbReference type="PROSITE" id="PS50089">
    <property type="entry name" value="ZF_RING_2"/>
    <property type="match status" value="1"/>
</dbReference>
<dbReference type="Pfam" id="PF00628">
    <property type="entry name" value="PHD"/>
    <property type="match status" value="1"/>
</dbReference>
<feature type="region of interest" description="Disordered" evidence="5">
    <location>
        <begin position="39"/>
        <end position="153"/>
    </location>
</feature>
<feature type="region of interest" description="Disordered" evidence="5">
    <location>
        <begin position="499"/>
        <end position="520"/>
    </location>
</feature>
<feature type="region of interest" description="Disordered" evidence="5">
    <location>
        <begin position="1975"/>
        <end position="2303"/>
    </location>
</feature>
<evidence type="ECO:0000256" key="5">
    <source>
        <dbReference type="SAM" id="MobiDB-lite"/>
    </source>
</evidence>
<evidence type="ECO:0000313" key="8">
    <source>
        <dbReference type="Proteomes" id="UP000515204"/>
    </source>
</evidence>
<dbReference type="InterPro" id="IPR019787">
    <property type="entry name" value="Znf_PHD-finger"/>
</dbReference>
<dbReference type="GO" id="GO:0008270">
    <property type="term" value="F:zinc ion binding"/>
    <property type="evidence" value="ECO:0007669"/>
    <property type="project" value="UniProtKB-KW"/>
</dbReference>
<evidence type="ECO:0000259" key="6">
    <source>
        <dbReference type="PROSITE" id="PS50016"/>
    </source>
</evidence>
<feature type="compositionally biased region" description="Basic and acidic residues" evidence="5">
    <location>
        <begin position="1629"/>
        <end position="1671"/>
    </location>
</feature>
<evidence type="ECO:0000256" key="3">
    <source>
        <dbReference type="ARBA" id="ARBA00022833"/>
    </source>
</evidence>
<feature type="compositionally biased region" description="Basic and acidic residues" evidence="5">
    <location>
        <begin position="970"/>
        <end position="979"/>
    </location>
</feature>
<dbReference type="PANTHER" id="PTHR12618:SF20">
    <property type="entry name" value="PHD AND RING FINGER DOMAIN-CONTAINING PROTEIN 1"/>
    <property type="match status" value="1"/>
</dbReference>
<feature type="compositionally biased region" description="Basic residues" evidence="5">
    <location>
        <begin position="1715"/>
        <end position="1767"/>
    </location>
</feature>
<feature type="compositionally biased region" description="Polar residues" evidence="5">
    <location>
        <begin position="2326"/>
        <end position="2352"/>
    </location>
</feature>
<evidence type="ECO:0000256" key="1">
    <source>
        <dbReference type="ARBA" id="ARBA00022723"/>
    </source>
</evidence>
<feature type="compositionally biased region" description="Basic residues" evidence="5">
    <location>
        <begin position="1686"/>
        <end position="1700"/>
    </location>
</feature>
<evidence type="ECO:0000259" key="7">
    <source>
        <dbReference type="PROSITE" id="PS50089"/>
    </source>
</evidence>
<feature type="compositionally biased region" description="Basic residues" evidence="5">
    <location>
        <begin position="1775"/>
        <end position="1820"/>
    </location>
</feature>
<accession>A0A6P3Y065</accession>
<name>A0A6P3Y065_DINQU</name>
<feature type="region of interest" description="Disordered" evidence="5">
    <location>
        <begin position="1151"/>
        <end position="1171"/>
    </location>
</feature>
<feature type="compositionally biased region" description="Basic and acidic residues" evidence="5">
    <location>
        <begin position="1540"/>
        <end position="1562"/>
    </location>
</feature>
<feature type="compositionally biased region" description="Polar residues" evidence="5">
    <location>
        <begin position="1023"/>
        <end position="1032"/>
    </location>
</feature>
<dbReference type="PANTHER" id="PTHR12618">
    <property type="entry name" value="PHD AND RING FINGER DOMAIN-CONTAINING PROTEIN 1"/>
    <property type="match status" value="1"/>
</dbReference>
<feature type="compositionally biased region" description="Acidic residues" evidence="5">
    <location>
        <begin position="2133"/>
        <end position="2157"/>
    </location>
</feature>
<dbReference type="PROSITE" id="PS01359">
    <property type="entry name" value="ZF_PHD_1"/>
    <property type="match status" value="1"/>
</dbReference>
<keyword evidence="1" id="KW-0479">Metal-binding</keyword>
<feature type="domain" description="PHD-type" evidence="6">
    <location>
        <begin position="278"/>
        <end position="328"/>
    </location>
</feature>
<feature type="region of interest" description="Disordered" evidence="5">
    <location>
        <begin position="1090"/>
        <end position="1115"/>
    </location>
</feature>
<dbReference type="InterPro" id="IPR057031">
    <property type="entry name" value="SFR19-like_C"/>
</dbReference>
<feature type="region of interest" description="Disordered" evidence="5">
    <location>
        <begin position="2470"/>
        <end position="2492"/>
    </location>
</feature>
<dbReference type="SMART" id="SM00249">
    <property type="entry name" value="PHD"/>
    <property type="match status" value="1"/>
</dbReference>
<dbReference type="Gene3D" id="3.30.40.10">
    <property type="entry name" value="Zinc/RING finger domain, C3HC4 (zinc finger)"/>
    <property type="match status" value="2"/>
</dbReference>
<feature type="compositionally biased region" description="Low complexity" evidence="5">
    <location>
        <begin position="2230"/>
        <end position="2245"/>
    </location>
</feature>
<dbReference type="InterPro" id="IPR001965">
    <property type="entry name" value="Znf_PHD"/>
</dbReference>
<dbReference type="Proteomes" id="UP000515204">
    <property type="component" value="Unplaced"/>
</dbReference>
<feature type="compositionally biased region" description="Acidic residues" evidence="5">
    <location>
        <begin position="1510"/>
        <end position="1524"/>
    </location>
</feature>
<feature type="compositionally biased region" description="Basic and acidic residues" evidence="5">
    <location>
        <begin position="1598"/>
        <end position="1622"/>
    </location>
</feature>
<reference evidence="9" key="1">
    <citation type="submission" date="2025-08" db="UniProtKB">
        <authorList>
            <consortium name="RefSeq"/>
        </authorList>
    </citation>
    <scope>IDENTIFICATION</scope>
</reference>
<evidence type="ECO:0000256" key="2">
    <source>
        <dbReference type="ARBA" id="ARBA00022771"/>
    </source>
</evidence>
<dbReference type="PROSITE" id="PS00518">
    <property type="entry name" value="ZF_RING_1"/>
    <property type="match status" value="1"/>
</dbReference>
<feature type="compositionally biased region" description="Basic and acidic residues" evidence="5">
    <location>
        <begin position="912"/>
        <end position="925"/>
    </location>
</feature>
<dbReference type="CDD" id="cd16635">
    <property type="entry name" value="mRING-HC-C3HC3D_PHRF1"/>
    <property type="match status" value="1"/>
</dbReference>
<feature type="compositionally biased region" description="Basic and acidic residues" evidence="5">
    <location>
        <begin position="1270"/>
        <end position="1307"/>
    </location>
</feature>
<feature type="compositionally biased region" description="Low complexity" evidence="5">
    <location>
        <begin position="1320"/>
        <end position="1333"/>
    </location>
</feature>
<feature type="compositionally biased region" description="Low complexity" evidence="5">
    <location>
        <begin position="2426"/>
        <end position="2440"/>
    </location>
</feature>
<feature type="compositionally biased region" description="Basic and acidic residues" evidence="5">
    <location>
        <begin position="1485"/>
        <end position="1495"/>
    </location>
</feature>
<dbReference type="SMART" id="SM00184">
    <property type="entry name" value="RING"/>
    <property type="match status" value="2"/>
</dbReference>
<dbReference type="KEGG" id="dqu:106749063"/>
<dbReference type="SUPFAM" id="SSF57903">
    <property type="entry name" value="FYVE/PHD zinc finger"/>
    <property type="match status" value="1"/>
</dbReference>
<feature type="region of interest" description="Disordered" evidence="5">
    <location>
        <begin position="681"/>
        <end position="702"/>
    </location>
</feature>
<feature type="compositionally biased region" description="Basic and acidic residues" evidence="5">
    <location>
        <begin position="1424"/>
        <end position="1434"/>
    </location>
</feature>
<dbReference type="Pfam" id="PF23030">
    <property type="entry name" value="SCAF11-like_C"/>
    <property type="match status" value="1"/>
</dbReference>
<feature type="compositionally biased region" description="Basic and acidic residues" evidence="5">
    <location>
        <begin position="2212"/>
        <end position="2227"/>
    </location>
</feature>
<feature type="compositionally biased region" description="Basic and acidic residues" evidence="5">
    <location>
        <begin position="1334"/>
        <end position="1347"/>
    </location>
</feature>
<sequence>MSSDSDHTCPVNKRKKLVITDSDNSDESIIVQTRRRKKIYRVVSEEESSDDDSDVPKPVIRRQKNYRVISEDESKYNSSASEANKSARIDTGSSDTSEWQSDCTSSDELDKDSKKYNTKRKVLPSYDSSASEANTSTQIDNNSDTSSEWQNDWTSSDELNKNVKYNSKRKILSKTKKKKTESAPSPVVIDSDNSDGQLEKCPICLLPFRKQQVGTPSSCVHCFCLECLLEWSKNINTCPVDRQVFTIINVKNHLGGKVIKHIPIEVVPRLEDQVQDDPTFCEVCHLSDREDRMLLCDGCDCGYHLECLTPPMTEVPMEEWFCPECSQNSQNDAEVVEIDFDEISDLMEEARRLGVSYGRTRTGTNPEGGASIPRIVPRTRHTERVRANIRNRTVRNTITNIQFIDPSQPSTSSGLDSIGDNSRSPNANVHAREVNTSSARPKKTSKTKATKKKRKKKHEKKSSSKKGSTMLQEVRIREINDDGEEEEIVSYVKVTSSTSRRKCKKRTKRTRKRRKNKRYARTVSSMLASTRTVKRRLATTLGMNKPKLDLPTMLVPTLRNNIPISDSTALRVARYNAGIPRVSLFGDNLGLDYSPPVSEDDEYSFGSGPMIVNVQQRSAVPSLRRRAVLKTIPSSVSGEMTEDTNTLNILDAIISSQELWHSSKNSNMTLKADGTLLLSSSEKENKHSVNNNESPKKEKEQVVTQRKELILKEVDTPLDLSNVNPNNITQAPMYNNPCGGGNRGNFRGGYRDNGRHGHHGGQSYGGGRDSMPPGRHGYGGAGPRDSFGNRDFGPPPFYNPSFEHCGGPPMFAGAPQPPFRSRNPQHFRNDRLRFPPPADRPFNNYAADGFERPPFPHTQDQRFPRPRLPPPLGMPPPPGPPSNPVDPLNAQPTRNSLPADVDVTRNYQPERGNARVEPVDSRPESNDDCDIYCDIEPPAKADVQEEHHGNGSMILLPPPEPPSGLLDFEENSRSDKDNDSEQELVIDDSQKEEQKNPMPSGDKYDPFAADSDSNDENAARTPSEASRNNAVASCNIPMPAAPPPSCPPMLAESREPVVRLTAYDDDDDNESQSDCPNFSIYSSQTMDVARHTEQELSQQLGPLQPPPLPPTIPDDDDIIVGDVQACDLPDAPEPANPYFEALQKERQILSKIPPKKISHDSHRGKITFKIGNKLRLNNRLSGLQDDLAVNSQNHQVTDGKAASQKTDDKPKQDELPTSPKKALDEESQDRDAGSGSKLPAESPGRPSVLFNQSAKVGFEEDEDVATKIARKAESPNWRDKEHLRDWSDEEPARKEEEKCDTSSGKKDEDDEAEKAVTMASSSWSTSSSRSPSPRKLDSEPAVEREPENSQQADDAIASIRRPDDSRGSSSDEFDERPLSGRADGKADNRDKYKKDRVLSDEEPNVSLDQRLEKASYSVDDETEEHFPIEKDKLADIPTPCVPIDNNWESDGAYTPCKDELPVKDEETAAASSSFEDGGLEPITPTKDKANDDLDGCRTPPTSYAGLGTEDISETDEAINFEEELLTVSRNKEMEDGEILDESKLNSAKEQREKQSRPEEDGKRRKKKEKKEKSKENTEKNKENISSDNLVSWKKISKSTKERQYRDKRSRSRDKDREKDRERSSRKKLKEVSKKKEKRKELPRYDVRKIVAEKPRASRKDEYGRDIREKTRSRSRSSGKISGPKERRSRSYSKPRSRSRPRLSWSRDRRSYTKSNSRRRSVSRGRRKSSRRRSLSRRHSVARRRSRSLSRKRRSSLSPRRRSRRSLSRSRDKRKDKAKKYKSRSRSRNRKRSRSKSAKRTTSKSRDKKHGKRKPHSRSRSRAGGSSRDRERNASRNWPEQLNEKTAVEQQHSAAPVEFPREQRSWSAQWTPSWSHSRSKTPPTAHMQQEPIGARNWSPPSVLDSVSPKNLTVILTNKEAIKKKKKERRKESRRSKSESEKRRKAKRNRTPPPSKEVFASGDNILVSVCFNKDNEANPAAIPELPETIPLVPPIKRRRRDSAQTETAPAKRSKKDKSKDKRSKSPKAKKDKKKKSKAAEIAATKKPVAVIDLDQSPFREQTPSPRDVIVLSDDDDKQAQEATGSPEQCPPSQVASPPREQFVSQGPKTPPEPQIKFSINKQPSNLRPSLINPLLEEEEEEEEEMEEEEMMDERAEEELEMRAQEELELRLKIGPNTPPEPPTSPLSSSDVYDPFDPTKSRSPTPDASQEATPNDERAQRNSPRKHDTADTPLLPDEPSQQQDQPSQEKPPEKPKIISMVTIKRASPPRDTASPAPGENQTDIIAQSCNSPPKTQQNPQSVQSTANPFATINPVLATVAAAVQRSAVFNASTPNTAQRTLLQSSRTSPSNQIKQRTNDRPQLPNIFTNSTKTTMVRSSKSAQNKNSSTIGQNGSDAAADMASDNVDMSSPYSPGSTLSDGLFDPPSPVNFNSSPVANAPPAATKTSNNTPKVNKSADKKDAFDALFGGVLPPVKTATKSRNKKSKEKMKKSTNPKVGVRMDENQLQILDDLPSSAVEMQVKDKFLKKLNRQERVVEEVKLVLKPHYTKKHITKEEYKDIMRKAVPKICHNKTGEINPKKIAQLVEAYVRKCRNNRKKTASVNKPAKPVKTLWS</sequence>
<evidence type="ECO:0000313" key="9">
    <source>
        <dbReference type="RefSeq" id="XP_014483609.1"/>
    </source>
</evidence>
<feature type="compositionally biased region" description="Basic and acidic residues" evidence="5">
    <location>
        <begin position="1205"/>
        <end position="1214"/>
    </location>
</feature>
<keyword evidence="3" id="KW-0862">Zinc</keyword>
<dbReference type="InterPro" id="IPR019786">
    <property type="entry name" value="Zinc_finger_PHD-type_CS"/>
</dbReference>
<dbReference type="InterPro" id="IPR047157">
    <property type="entry name" value="PHRF1/Atg35"/>
</dbReference>